<dbReference type="CDD" id="cd07067">
    <property type="entry name" value="HP_PGM_like"/>
    <property type="match status" value="1"/>
</dbReference>
<dbReference type="PANTHER" id="PTHR48100">
    <property type="entry name" value="BROAD-SPECIFICITY PHOSPHATASE YOR283W-RELATED"/>
    <property type="match status" value="1"/>
</dbReference>
<dbReference type="GO" id="GO:0005737">
    <property type="term" value="C:cytoplasm"/>
    <property type="evidence" value="ECO:0007669"/>
    <property type="project" value="TreeGrafter"/>
</dbReference>
<dbReference type="InterPro" id="IPR001345">
    <property type="entry name" value="PG/BPGM_mutase_AS"/>
</dbReference>
<dbReference type="Gene3D" id="3.40.50.1240">
    <property type="entry name" value="Phosphoglycerate mutase-like"/>
    <property type="match status" value="1"/>
</dbReference>
<dbReference type="SUPFAM" id="SSF53254">
    <property type="entry name" value="Phosphoglycerate mutase-like"/>
    <property type="match status" value="1"/>
</dbReference>
<feature type="active site" description="Tele-phosphohistidine intermediate" evidence="3">
    <location>
        <position position="34"/>
    </location>
</feature>
<dbReference type="InterPro" id="IPR050275">
    <property type="entry name" value="PGM_Phosphatase"/>
</dbReference>
<name>J8DCK0_BACCE</name>
<feature type="binding site" evidence="4">
    <location>
        <position position="83"/>
    </location>
    <ligand>
        <name>substrate</name>
    </ligand>
</feature>
<dbReference type="InterPro" id="IPR003094">
    <property type="entry name" value="6Pfruct_kin"/>
</dbReference>
<dbReference type="PANTHER" id="PTHR48100:SF1">
    <property type="entry name" value="HISTIDINE PHOSPHATASE FAMILY PROTEIN-RELATED"/>
    <property type="match status" value="1"/>
</dbReference>
<dbReference type="AlphaFoldDB" id="J8DCK0"/>
<reference evidence="5 6" key="1">
    <citation type="submission" date="2012-04" db="EMBL/GenBank/DDBJ databases">
        <title>The Genome Sequence of Bacillus cereus HuA4-10.</title>
        <authorList>
            <consortium name="The Broad Institute Genome Sequencing Platform"/>
            <consortium name="The Broad Institute Genome Sequencing Center for Infectious Disease"/>
            <person name="Feldgarden M."/>
            <person name="Van der Auwera G.A."/>
            <person name="Mahillon J."/>
            <person name="Duprez V."/>
            <person name="Timmery S."/>
            <person name="Mattelet C."/>
            <person name="Dierick K."/>
            <person name="Sun M."/>
            <person name="Yu Z."/>
            <person name="Zhu L."/>
            <person name="Hu X."/>
            <person name="Shank E.B."/>
            <person name="Swiecicka I."/>
            <person name="Hansen B.M."/>
            <person name="Andrup L."/>
            <person name="Young S.K."/>
            <person name="Zeng Q."/>
            <person name="Gargeya S."/>
            <person name="Fitzgerald M."/>
            <person name="Haas B."/>
            <person name="Abouelleil A."/>
            <person name="Alvarado L."/>
            <person name="Arachchi H.M."/>
            <person name="Berlin A."/>
            <person name="Chapman S.B."/>
            <person name="Goldberg J."/>
            <person name="Griggs A."/>
            <person name="Gujja S."/>
            <person name="Hansen M."/>
            <person name="Howarth C."/>
            <person name="Imamovic A."/>
            <person name="Larimer J."/>
            <person name="McCowen C."/>
            <person name="Montmayeur A."/>
            <person name="Murphy C."/>
            <person name="Neiman D."/>
            <person name="Pearson M."/>
            <person name="Priest M."/>
            <person name="Roberts A."/>
            <person name="Saif S."/>
            <person name="Shea T."/>
            <person name="Sisk P."/>
            <person name="Sykes S."/>
            <person name="Wortman J."/>
            <person name="Nusbaum C."/>
            <person name="Birren B."/>
        </authorList>
    </citation>
    <scope>NUCLEOTIDE SEQUENCE [LARGE SCALE GENOMIC DNA]</scope>
    <source>
        <strain evidence="5 6">HuA4-10</strain>
    </source>
</reference>
<dbReference type="PRINTS" id="PR00991">
    <property type="entry name" value="6PFRUCTKNASE"/>
</dbReference>
<evidence type="ECO:0000256" key="4">
    <source>
        <dbReference type="PIRSR" id="PIRSR613078-2"/>
    </source>
</evidence>
<dbReference type="NCBIfam" id="NF009994">
    <property type="entry name" value="PRK13463.1"/>
    <property type="match status" value="1"/>
</dbReference>
<feature type="active site" description="Proton donor/acceptor" evidence="3">
    <location>
        <position position="107"/>
    </location>
</feature>
<dbReference type="InterPro" id="IPR029033">
    <property type="entry name" value="His_PPase_superfam"/>
</dbReference>
<feature type="binding site" evidence="4">
    <location>
        <begin position="33"/>
        <end position="40"/>
    </location>
    <ligand>
        <name>substrate</name>
    </ligand>
</feature>
<evidence type="ECO:0000313" key="6">
    <source>
        <dbReference type="Proteomes" id="UP000006977"/>
    </source>
</evidence>
<sequence>MYGMDCRESRAVGIAAKMVRGKWEMKTTVYVTRHGETEWNVAKRMQGRKNSALTENGMLQAKQLGDRMKDLAIHAIYSSPSERTLHTAKLIKGERDIPIIADEHFYEINMGIWEGQTIDEIERQYPEEIQLFWYEPHLFQSTSGENFEAVHKRVIEGMQLLLEKHKGENILIVSHAAAAKLLVGHFAGSEIENVWDDPFMHSASLSVIEFEEGNGKVKQFADISHFQ</sequence>
<evidence type="ECO:0000256" key="2">
    <source>
        <dbReference type="ARBA" id="ARBA00023235"/>
    </source>
</evidence>
<protein>
    <recommendedName>
        <fullName evidence="7">Phosphatase PhoE</fullName>
    </recommendedName>
</protein>
<dbReference type="PATRIC" id="fig|1053206.3.peg.3541"/>
<evidence type="ECO:0000256" key="3">
    <source>
        <dbReference type="PIRSR" id="PIRSR613078-1"/>
    </source>
</evidence>
<evidence type="ECO:0000313" key="5">
    <source>
        <dbReference type="EMBL" id="EJQ77172.1"/>
    </source>
</evidence>
<accession>J8DCK0</accession>
<proteinExistence type="predicted"/>
<dbReference type="EMBL" id="AHEA01000026">
    <property type="protein sequence ID" value="EJQ77172.1"/>
    <property type="molecule type" value="Genomic_DNA"/>
</dbReference>
<evidence type="ECO:0000256" key="1">
    <source>
        <dbReference type="ARBA" id="ARBA00023152"/>
    </source>
</evidence>
<dbReference type="SMART" id="SM00855">
    <property type="entry name" value="PGAM"/>
    <property type="match status" value="1"/>
</dbReference>
<keyword evidence="2" id="KW-0413">Isomerase</keyword>
<dbReference type="PROSITE" id="PS00175">
    <property type="entry name" value="PG_MUTASE"/>
    <property type="match status" value="1"/>
</dbReference>
<dbReference type="InterPro" id="IPR013078">
    <property type="entry name" value="His_Pase_superF_clade-1"/>
</dbReference>
<dbReference type="GO" id="GO:0005524">
    <property type="term" value="F:ATP binding"/>
    <property type="evidence" value="ECO:0007669"/>
    <property type="project" value="InterPro"/>
</dbReference>
<dbReference type="GO" id="GO:0006003">
    <property type="term" value="P:fructose 2,6-bisphosphate metabolic process"/>
    <property type="evidence" value="ECO:0007669"/>
    <property type="project" value="InterPro"/>
</dbReference>
<evidence type="ECO:0008006" key="7">
    <source>
        <dbReference type="Google" id="ProtNLM"/>
    </source>
</evidence>
<keyword evidence="1" id="KW-0324">Glycolysis</keyword>
<dbReference type="HOGENOM" id="CLU_033323_9_0_9"/>
<organism evidence="5 6">
    <name type="scientific">Bacillus cereus HuA4-10</name>
    <dbReference type="NCBI Taxonomy" id="1053206"/>
    <lineage>
        <taxon>Bacteria</taxon>
        <taxon>Bacillati</taxon>
        <taxon>Bacillota</taxon>
        <taxon>Bacilli</taxon>
        <taxon>Bacillales</taxon>
        <taxon>Bacillaceae</taxon>
        <taxon>Bacillus</taxon>
        <taxon>Bacillus cereus group</taxon>
    </lineage>
</organism>
<dbReference type="GO" id="GO:0016791">
    <property type="term" value="F:phosphatase activity"/>
    <property type="evidence" value="ECO:0007669"/>
    <property type="project" value="TreeGrafter"/>
</dbReference>
<dbReference type="Proteomes" id="UP000006977">
    <property type="component" value="Unassembled WGS sequence"/>
</dbReference>
<comment type="caution">
    <text evidence="5">The sequence shown here is derived from an EMBL/GenBank/DDBJ whole genome shotgun (WGS) entry which is preliminary data.</text>
</comment>
<gene>
    <name evidence="5" type="ORF">IGC_03471</name>
</gene>
<dbReference type="Pfam" id="PF00300">
    <property type="entry name" value="His_Phos_1"/>
    <property type="match status" value="1"/>
</dbReference>